<keyword evidence="4 7" id="KW-0560">Oxidoreductase</keyword>
<evidence type="ECO:0000256" key="1">
    <source>
        <dbReference type="ARBA" id="ARBA00001971"/>
    </source>
</evidence>
<evidence type="ECO:0000256" key="6">
    <source>
        <dbReference type="ARBA" id="ARBA00023033"/>
    </source>
</evidence>
<dbReference type="InterPro" id="IPR001128">
    <property type="entry name" value="Cyt_P450"/>
</dbReference>
<sequence>MPRAVYSPNLALWALLPIILCLLLVVVYAVQYSRHELRIWRIGGVRAPSMGYTPIGAARWAFGAVQAIRKHQLREYFEEFLRRYSAPGQEVVEFNFGPRVRWIITQEPEHVKTILTTKFDDFGKGPDLYKKWIPFLGDGVFTTDGQMWHDSRSLIRPMFVKTRVSDLEIFERWTTTLSDKIPDAGNSVDIMELFYRLTLDITSAFLLGVSTNSLGNPRSDFADAFHEVQRNQMMIMFSGPFSGLLPKTGYFRSIGVINEFVMPFIQAALALPDAEIERLSKSDKEFTFLHGLMQYTRDPKMLRDQLLAVLFAGRDTTAATLTWAFYQLSKYPEKYQRLRQEILEAVGRDRKPTYDDLKGMQYLRYVLNETLRLYPAVPYNMRTALRDSTIEGAPGKPPISVVKGDAVLYSPLLMHRRKEIYPPVSEKFADPSVFSPERWQNWQPKAWQYLPFNGGPRICVGQNFALTEMAYVLTRLLQKYERIEYVGNWHAQEYVSELVARPGKGVKLRLFEDRSPANGSLI</sequence>
<dbReference type="InterPro" id="IPR002401">
    <property type="entry name" value="Cyt_P450_E_grp-I"/>
</dbReference>
<dbReference type="Pfam" id="PF00067">
    <property type="entry name" value="p450"/>
    <property type="match status" value="1"/>
</dbReference>
<proteinExistence type="inferred from homology"/>
<dbReference type="CDD" id="cd11063">
    <property type="entry name" value="CYP52"/>
    <property type="match status" value="1"/>
</dbReference>
<gene>
    <name evidence="8" type="ORF">PG993_004440</name>
</gene>
<dbReference type="PANTHER" id="PTHR24287:SF5">
    <property type="entry name" value="P450, PUTATIVE (EUROFUNG)-RELATED"/>
    <property type="match status" value="1"/>
</dbReference>
<dbReference type="InterPro" id="IPR017972">
    <property type="entry name" value="Cyt_P450_CS"/>
</dbReference>
<dbReference type="PRINTS" id="PR00463">
    <property type="entry name" value="EP450I"/>
</dbReference>
<evidence type="ECO:0000256" key="5">
    <source>
        <dbReference type="ARBA" id="ARBA00023004"/>
    </source>
</evidence>
<dbReference type="Proteomes" id="UP001444661">
    <property type="component" value="Unassembled WGS sequence"/>
</dbReference>
<dbReference type="EMBL" id="JAQQWK010000003">
    <property type="protein sequence ID" value="KAK8044416.1"/>
    <property type="molecule type" value="Genomic_DNA"/>
</dbReference>
<comment type="caution">
    <text evidence="8">The sequence shown here is derived from an EMBL/GenBank/DDBJ whole genome shotgun (WGS) entry which is preliminary data.</text>
</comment>
<dbReference type="InterPro" id="IPR047146">
    <property type="entry name" value="Cyt_P450_E_CYP52_fungi"/>
</dbReference>
<evidence type="ECO:0000256" key="2">
    <source>
        <dbReference type="ARBA" id="ARBA00010617"/>
    </source>
</evidence>
<dbReference type="PROSITE" id="PS00086">
    <property type="entry name" value="CYTOCHROME_P450"/>
    <property type="match status" value="1"/>
</dbReference>
<dbReference type="Gene3D" id="1.10.630.10">
    <property type="entry name" value="Cytochrome P450"/>
    <property type="match status" value="1"/>
</dbReference>
<reference evidence="8 9" key="1">
    <citation type="submission" date="2023-01" db="EMBL/GenBank/DDBJ databases">
        <title>Analysis of 21 Apiospora genomes using comparative genomics revels a genus with tremendous synthesis potential of carbohydrate active enzymes and secondary metabolites.</title>
        <authorList>
            <person name="Sorensen T."/>
        </authorList>
    </citation>
    <scope>NUCLEOTIDE SEQUENCE [LARGE SCALE GENOMIC DNA]</scope>
    <source>
        <strain evidence="8 9">CBS 33761</strain>
    </source>
</reference>
<dbReference type="SUPFAM" id="SSF48264">
    <property type="entry name" value="Cytochrome P450"/>
    <property type="match status" value="1"/>
</dbReference>
<comment type="similarity">
    <text evidence="2 7">Belongs to the cytochrome P450 family.</text>
</comment>
<evidence type="ECO:0000256" key="3">
    <source>
        <dbReference type="ARBA" id="ARBA00022723"/>
    </source>
</evidence>
<keyword evidence="9" id="KW-1185">Reference proteome</keyword>
<evidence type="ECO:0000256" key="7">
    <source>
        <dbReference type="RuleBase" id="RU000461"/>
    </source>
</evidence>
<keyword evidence="3 7" id="KW-0479">Metal-binding</keyword>
<evidence type="ECO:0000313" key="8">
    <source>
        <dbReference type="EMBL" id="KAK8044416.1"/>
    </source>
</evidence>
<keyword evidence="7" id="KW-0349">Heme</keyword>
<evidence type="ECO:0000313" key="9">
    <source>
        <dbReference type="Proteomes" id="UP001444661"/>
    </source>
</evidence>
<name>A0ABR1TCR7_9PEZI</name>
<organism evidence="8 9">
    <name type="scientific">Apiospora rasikravindrae</name>
    <dbReference type="NCBI Taxonomy" id="990691"/>
    <lineage>
        <taxon>Eukaryota</taxon>
        <taxon>Fungi</taxon>
        <taxon>Dikarya</taxon>
        <taxon>Ascomycota</taxon>
        <taxon>Pezizomycotina</taxon>
        <taxon>Sordariomycetes</taxon>
        <taxon>Xylariomycetidae</taxon>
        <taxon>Amphisphaeriales</taxon>
        <taxon>Apiosporaceae</taxon>
        <taxon>Apiospora</taxon>
    </lineage>
</organism>
<comment type="cofactor">
    <cofactor evidence="1">
        <name>heme</name>
        <dbReference type="ChEBI" id="CHEBI:30413"/>
    </cofactor>
</comment>
<accession>A0ABR1TCR7</accession>
<keyword evidence="5 7" id="KW-0408">Iron</keyword>
<dbReference type="PRINTS" id="PR00385">
    <property type="entry name" value="P450"/>
</dbReference>
<dbReference type="InterPro" id="IPR036396">
    <property type="entry name" value="Cyt_P450_sf"/>
</dbReference>
<protein>
    <submittedName>
        <fullName evidence="8">Cytochrome P450</fullName>
    </submittedName>
</protein>
<keyword evidence="6 7" id="KW-0503">Monooxygenase</keyword>
<evidence type="ECO:0000256" key="4">
    <source>
        <dbReference type="ARBA" id="ARBA00023002"/>
    </source>
</evidence>
<dbReference type="PANTHER" id="PTHR24287">
    <property type="entry name" value="P450, PUTATIVE (EUROFUNG)-RELATED"/>
    <property type="match status" value="1"/>
</dbReference>